<dbReference type="Pfam" id="PF03116">
    <property type="entry name" value="NQR2_RnfD_RnfE"/>
    <property type="match status" value="1"/>
</dbReference>
<evidence type="ECO:0000313" key="10">
    <source>
        <dbReference type="EMBL" id="QWU16133.1"/>
    </source>
</evidence>
<dbReference type="PANTHER" id="PTHR30578:SF0">
    <property type="entry name" value="ION-TRANSLOCATING OXIDOREDUCTASE COMPLEX SUBUNIT D"/>
    <property type="match status" value="1"/>
</dbReference>
<reference evidence="10 13" key="2">
    <citation type="submission" date="2021-06" db="EMBL/GenBank/DDBJ databases">
        <title>Whole genome sequence of Paenibacillus sophorae DSM23020 for comparative genomics.</title>
        <authorList>
            <person name="Kim M.-J."/>
            <person name="Lee G."/>
            <person name="Shin J.-H."/>
        </authorList>
    </citation>
    <scope>NUCLEOTIDE SEQUENCE [LARGE SCALE GENOMIC DNA]</scope>
    <source>
        <strain evidence="10 13">DSM 23020</strain>
    </source>
</reference>
<accession>A0A1H8IYA2</accession>
<evidence type="ECO:0000256" key="3">
    <source>
        <dbReference type="ARBA" id="ARBA00022630"/>
    </source>
</evidence>
<keyword evidence="7 9" id="KW-1133">Transmembrane helix</keyword>
<keyword evidence="1" id="KW-0813">Transport</keyword>
<sequence length="276" mass="30113">MTARQWIKSPKGYVLIAMVAYLLLASIGARDMKGILNGIIAVVASLAVDIIYCRIEKRKRLMLDGAIITGLIISLILSTATSWPIVAATAVIAILSKHLFVYRKKPVFNPAVFGLLLSALIFHTGQSWWGAFGNFPAWTLIFVALGGYPVTSRVNKYAQLFSFLGAFFALLVIMGYYDIGNISSAFRPPFINAALFFGFFMLTDPPTSPAKVKDQIIFGLLVAAAAAIIYGFFGGLTYLFIGLLLGNLYQLVKARASLNVSKKVRAKLDKADKMPV</sequence>
<dbReference type="GO" id="GO:0055085">
    <property type="term" value="P:transmembrane transport"/>
    <property type="evidence" value="ECO:0007669"/>
    <property type="project" value="InterPro"/>
</dbReference>
<dbReference type="GO" id="GO:0005886">
    <property type="term" value="C:plasma membrane"/>
    <property type="evidence" value="ECO:0007669"/>
    <property type="project" value="TreeGrafter"/>
</dbReference>
<dbReference type="EMBL" id="CP076607">
    <property type="protein sequence ID" value="QWU16133.1"/>
    <property type="molecule type" value="Genomic_DNA"/>
</dbReference>
<evidence type="ECO:0000256" key="4">
    <source>
        <dbReference type="ARBA" id="ARBA00022643"/>
    </source>
</evidence>
<dbReference type="Proteomes" id="UP000683429">
    <property type="component" value="Chromosome"/>
</dbReference>
<evidence type="ECO:0000256" key="5">
    <source>
        <dbReference type="ARBA" id="ARBA00022692"/>
    </source>
</evidence>
<feature type="transmembrane region" description="Helical" evidence="9">
    <location>
        <begin position="83"/>
        <end position="100"/>
    </location>
</feature>
<organism evidence="11 12">
    <name type="scientific">Paenibacillus sophorae</name>
    <dbReference type="NCBI Taxonomy" id="1333845"/>
    <lineage>
        <taxon>Bacteria</taxon>
        <taxon>Bacillati</taxon>
        <taxon>Bacillota</taxon>
        <taxon>Bacilli</taxon>
        <taxon>Bacillales</taxon>
        <taxon>Paenibacillaceae</taxon>
        <taxon>Paenibacillus</taxon>
    </lineage>
</organism>
<evidence type="ECO:0000256" key="1">
    <source>
        <dbReference type="ARBA" id="ARBA00022448"/>
    </source>
</evidence>
<evidence type="ECO:0000256" key="2">
    <source>
        <dbReference type="ARBA" id="ARBA00022553"/>
    </source>
</evidence>
<evidence type="ECO:0000256" key="8">
    <source>
        <dbReference type="ARBA" id="ARBA00023136"/>
    </source>
</evidence>
<evidence type="ECO:0000313" key="12">
    <source>
        <dbReference type="Proteomes" id="UP000198809"/>
    </source>
</evidence>
<feature type="transmembrane region" description="Helical" evidence="9">
    <location>
        <begin position="35"/>
        <end position="54"/>
    </location>
</feature>
<protein>
    <submittedName>
        <fullName evidence="11">NQR2, RnfD, RnfE family</fullName>
    </submittedName>
    <submittedName>
        <fullName evidence="10">RnfABCDGE type electron transport complex subunit D</fullName>
    </submittedName>
</protein>
<keyword evidence="8 9" id="KW-0472">Membrane</keyword>
<feature type="transmembrane region" description="Helical" evidence="9">
    <location>
        <begin position="131"/>
        <end position="148"/>
    </location>
</feature>
<evidence type="ECO:0000256" key="6">
    <source>
        <dbReference type="ARBA" id="ARBA00022967"/>
    </source>
</evidence>
<feature type="transmembrane region" description="Helical" evidence="9">
    <location>
        <begin position="160"/>
        <end position="179"/>
    </location>
</feature>
<gene>
    <name evidence="10" type="ORF">KP014_02340</name>
    <name evidence="11" type="ORF">SAMN04487895_102389</name>
</gene>
<dbReference type="STRING" id="1333845.SAMN04487895_102389"/>
<proteinExistence type="predicted"/>
<dbReference type="EMBL" id="FODH01000002">
    <property type="protein sequence ID" value="SEN73482.1"/>
    <property type="molecule type" value="Genomic_DNA"/>
</dbReference>
<keyword evidence="13" id="KW-1185">Reference proteome</keyword>
<reference evidence="11 12" key="1">
    <citation type="submission" date="2016-10" db="EMBL/GenBank/DDBJ databases">
        <authorList>
            <person name="de Groot N.N."/>
        </authorList>
    </citation>
    <scope>NUCLEOTIDE SEQUENCE [LARGE SCALE GENOMIC DNA]</scope>
    <source>
        <strain evidence="11 12">CGMCC 1.10238</strain>
    </source>
</reference>
<dbReference type="AlphaFoldDB" id="A0A1H8IYA2"/>
<dbReference type="PANTHER" id="PTHR30578">
    <property type="entry name" value="ELECTRON TRANSPORT COMPLEX PROTEIN RNFD"/>
    <property type="match status" value="1"/>
</dbReference>
<keyword evidence="4" id="KW-0288">FMN</keyword>
<dbReference type="Proteomes" id="UP000198809">
    <property type="component" value="Unassembled WGS sequence"/>
</dbReference>
<keyword evidence="2" id="KW-0597">Phosphoprotein</keyword>
<evidence type="ECO:0000313" key="13">
    <source>
        <dbReference type="Proteomes" id="UP000683429"/>
    </source>
</evidence>
<dbReference type="InterPro" id="IPR004338">
    <property type="entry name" value="NqrB/RnfD"/>
</dbReference>
<keyword evidence="6" id="KW-1278">Translocase</keyword>
<dbReference type="RefSeq" id="WP_090833871.1">
    <property type="nucleotide sequence ID" value="NZ_CP076607.1"/>
</dbReference>
<feature type="transmembrane region" description="Helical" evidence="9">
    <location>
        <begin position="185"/>
        <end position="204"/>
    </location>
</feature>
<evidence type="ECO:0000256" key="9">
    <source>
        <dbReference type="SAM" id="Phobius"/>
    </source>
</evidence>
<dbReference type="OrthoDB" id="260854at2"/>
<feature type="transmembrane region" description="Helical" evidence="9">
    <location>
        <begin position="216"/>
        <end position="241"/>
    </location>
</feature>
<evidence type="ECO:0000313" key="11">
    <source>
        <dbReference type="EMBL" id="SEN73482.1"/>
    </source>
</evidence>
<evidence type="ECO:0000256" key="7">
    <source>
        <dbReference type="ARBA" id="ARBA00022989"/>
    </source>
</evidence>
<keyword evidence="5 9" id="KW-0812">Transmembrane</keyword>
<feature type="transmembrane region" description="Helical" evidence="9">
    <location>
        <begin position="12"/>
        <end position="29"/>
    </location>
</feature>
<name>A0A1H8IYA2_9BACL</name>
<keyword evidence="3" id="KW-0285">Flavoprotein</keyword>